<dbReference type="PROSITE" id="PS50043">
    <property type="entry name" value="HTH_LUXR_2"/>
    <property type="match status" value="1"/>
</dbReference>
<dbReference type="InterPro" id="IPR000792">
    <property type="entry name" value="Tscrpt_reg_LuxR_C"/>
</dbReference>
<dbReference type="GO" id="GO:0006355">
    <property type="term" value="P:regulation of DNA-templated transcription"/>
    <property type="evidence" value="ECO:0007669"/>
    <property type="project" value="InterPro"/>
</dbReference>
<dbReference type="GO" id="GO:0003677">
    <property type="term" value="F:DNA binding"/>
    <property type="evidence" value="ECO:0007669"/>
    <property type="project" value="UniProtKB-KW"/>
</dbReference>
<proteinExistence type="predicted"/>
<dbReference type="Proteomes" id="UP000564677">
    <property type="component" value="Unassembled WGS sequence"/>
</dbReference>
<evidence type="ECO:0000256" key="3">
    <source>
        <dbReference type="ARBA" id="ARBA00023163"/>
    </source>
</evidence>
<dbReference type="SUPFAM" id="SSF46894">
    <property type="entry name" value="C-terminal effector domain of the bipartite response regulators"/>
    <property type="match status" value="1"/>
</dbReference>
<dbReference type="Gene3D" id="1.10.10.10">
    <property type="entry name" value="Winged helix-like DNA-binding domain superfamily/Winged helix DNA-binding domain"/>
    <property type="match status" value="1"/>
</dbReference>
<evidence type="ECO:0000313" key="5">
    <source>
        <dbReference type="EMBL" id="NIJ64055.1"/>
    </source>
</evidence>
<feature type="domain" description="HTH luxR-type" evidence="4">
    <location>
        <begin position="14"/>
        <end position="79"/>
    </location>
</feature>
<dbReference type="Pfam" id="PF00196">
    <property type="entry name" value="GerE"/>
    <property type="match status" value="1"/>
</dbReference>
<evidence type="ECO:0000256" key="1">
    <source>
        <dbReference type="ARBA" id="ARBA00023015"/>
    </source>
</evidence>
<keyword evidence="6" id="KW-1185">Reference proteome</keyword>
<dbReference type="SMART" id="SM00421">
    <property type="entry name" value="HTH_LUXR"/>
    <property type="match status" value="1"/>
</dbReference>
<dbReference type="InterPro" id="IPR016032">
    <property type="entry name" value="Sig_transdc_resp-reg_C-effctor"/>
</dbReference>
<dbReference type="PROSITE" id="PS00622">
    <property type="entry name" value="HTH_LUXR_1"/>
    <property type="match status" value="1"/>
</dbReference>
<dbReference type="EMBL" id="JAASQV010000001">
    <property type="protein sequence ID" value="NIJ64055.1"/>
    <property type="molecule type" value="Genomic_DNA"/>
</dbReference>
<dbReference type="PANTHER" id="PTHR44688:SF16">
    <property type="entry name" value="DNA-BINDING TRANSCRIPTIONAL ACTIVATOR DEVR_DOSR"/>
    <property type="match status" value="1"/>
</dbReference>
<protein>
    <submittedName>
        <fullName evidence="5">DNA-binding CsgD family transcriptional regulator</fullName>
    </submittedName>
</protein>
<evidence type="ECO:0000259" key="4">
    <source>
        <dbReference type="PROSITE" id="PS50043"/>
    </source>
</evidence>
<reference evidence="5 6" key="1">
    <citation type="submission" date="2020-03" db="EMBL/GenBank/DDBJ databases">
        <title>Genomic Encyclopedia of Type Strains, Phase IV (KMG-IV): sequencing the most valuable type-strain genomes for metagenomic binning, comparative biology and taxonomic classification.</title>
        <authorList>
            <person name="Goeker M."/>
        </authorList>
    </citation>
    <scope>NUCLEOTIDE SEQUENCE [LARGE SCALE GENOMIC DNA]</scope>
    <source>
        <strain evidence="5 6">DSM 4733</strain>
    </source>
</reference>
<dbReference type="AlphaFoldDB" id="A0A7X5UXH3"/>
<comment type="caution">
    <text evidence="5">The sequence shown here is derived from an EMBL/GenBank/DDBJ whole genome shotgun (WGS) entry which is preliminary data.</text>
</comment>
<dbReference type="CDD" id="cd06170">
    <property type="entry name" value="LuxR_C_like"/>
    <property type="match status" value="1"/>
</dbReference>
<dbReference type="PRINTS" id="PR00038">
    <property type="entry name" value="HTHLUXR"/>
</dbReference>
<evidence type="ECO:0000313" key="6">
    <source>
        <dbReference type="Proteomes" id="UP000564677"/>
    </source>
</evidence>
<evidence type="ECO:0000256" key="2">
    <source>
        <dbReference type="ARBA" id="ARBA00023125"/>
    </source>
</evidence>
<keyword evidence="2 5" id="KW-0238">DNA-binding</keyword>
<gene>
    <name evidence="5" type="ORF">FHR20_000986</name>
</gene>
<dbReference type="InterPro" id="IPR036388">
    <property type="entry name" value="WH-like_DNA-bd_sf"/>
</dbReference>
<organism evidence="5 6">
    <name type="scientific">Sphingomonas leidyi</name>
    <dbReference type="NCBI Taxonomy" id="68569"/>
    <lineage>
        <taxon>Bacteria</taxon>
        <taxon>Pseudomonadati</taxon>
        <taxon>Pseudomonadota</taxon>
        <taxon>Alphaproteobacteria</taxon>
        <taxon>Sphingomonadales</taxon>
        <taxon>Sphingomonadaceae</taxon>
        <taxon>Sphingomonas</taxon>
    </lineage>
</organism>
<dbReference type="PANTHER" id="PTHR44688">
    <property type="entry name" value="DNA-BINDING TRANSCRIPTIONAL ACTIVATOR DEVR_DOSR"/>
    <property type="match status" value="1"/>
</dbReference>
<sequence>MREASIGECTMEERAHSYDHLTPRELQVLDLAAGGFCAKEIARRLEISPKTVDRHVENIRLKLRARNRAHMIQLAFRFGLQGHLDIPFIIAG</sequence>
<accession>A0A7X5UXH3</accession>
<keyword evidence="3" id="KW-0804">Transcription</keyword>
<keyword evidence="1" id="KW-0805">Transcription regulation</keyword>
<name>A0A7X5UXH3_9SPHN</name>
<dbReference type="RefSeq" id="WP_243857122.1">
    <property type="nucleotide sequence ID" value="NZ_OZ245866.1"/>
</dbReference>